<dbReference type="Pfam" id="PF01478">
    <property type="entry name" value="Peptidase_A24"/>
    <property type="match status" value="1"/>
</dbReference>
<keyword evidence="2" id="KW-1133">Transmembrane helix</keyword>
<dbReference type="eggNOG" id="COG4960">
    <property type="taxonomic scope" value="Bacteria"/>
</dbReference>
<dbReference type="STRING" id="880072.Desac_0791"/>
<evidence type="ECO:0000313" key="4">
    <source>
        <dbReference type="EMBL" id="AEB08670.1"/>
    </source>
</evidence>
<dbReference type="PANTHER" id="PTHR30487">
    <property type="entry name" value="TYPE 4 PREPILIN-LIKE PROTEINS LEADER PEPTIDE-PROCESSING ENZYME"/>
    <property type="match status" value="1"/>
</dbReference>
<dbReference type="Proteomes" id="UP000000483">
    <property type="component" value="Chromosome"/>
</dbReference>
<dbReference type="GO" id="GO:0004190">
    <property type="term" value="F:aspartic-type endopeptidase activity"/>
    <property type="evidence" value="ECO:0007669"/>
    <property type="project" value="InterPro"/>
</dbReference>
<evidence type="ECO:0000259" key="3">
    <source>
        <dbReference type="Pfam" id="PF01478"/>
    </source>
</evidence>
<feature type="domain" description="Prepilin type IV endopeptidase peptidase" evidence="3">
    <location>
        <begin position="8"/>
        <end position="109"/>
    </location>
</feature>
<dbReference type="EMBL" id="CP002629">
    <property type="protein sequence ID" value="AEB08670.1"/>
    <property type="molecule type" value="Genomic_DNA"/>
</dbReference>
<dbReference type="InterPro" id="IPR050882">
    <property type="entry name" value="Prepilin_peptidase/N-MTase"/>
</dbReference>
<feature type="transmembrane region" description="Helical" evidence="2">
    <location>
        <begin position="28"/>
        <end position="46"/>
    </location>
</feature>
<reference evidence="4 5" key="1">
    <citation type="journal article" date="2011" name="Stand. Genomic Sci.">
        <title>Complete genome sequence of the acetate-degrading sulfate reducer Desulfobacca acetoxidans type strain (ASRB2).</title>
        <authorList>
            <person name="Goker M."/>
            <person name="Teshima H."/>
            <person name="Lapidus A."/>
            <person name="Nolan M."/>
            <person name="Lucas S."/>
            <person name="Hammon N."/>
            <person name="Deshpande S."/>
            <person name="Cheng J.F."/>
            <person name="Tapia R."/>
            <person name="Han C."/>
            <person name="Goodwin L."/>
            <person name="Pitluck S."/>
            <person name="Huntemann M."/>
            <person name="Liolios K."/>
            <person name="Ivanova N."/>
            <person name="Pagani I."/>
            <person name="Mavromatis K."/>
            <person name="Ovchinikova G."/>
            <person name="Pati A."/>
            <person name="Chen A."/>
            <person name="Palaniappan K."/>
            <person name="Land M."/>
            <person name="Hauser L."/>
            <person name="Brambilla E.M."/>
            <person name="Rohde M."/>
            <person name="Spring S."/>
            <person name="Detter J.C."/>
            <person name="Woyke T."/>
            <person name="Bristow J."/>
            <person name="Eisen J.A."/>
            <person name="Markowitz V."/>
            <person name="Hugenholtz P."/>
            <person name="Kyrpides N.C."/>
            <person name="Klenk H.P."/>
        </authorList>
    </citation>
    <scope>NUCLEOTIDE SEQUENCE [LARGE SCALE GENOMIC DNA]</scope>
    <source>
        <strain evidence="5">ATCC 700848 / DSM 11109 / ASRB2</strain>
    </source>
</reference>
<dbReference type="HOGENOM" id="CLU_057101_4_0_7"/>
<keyword evidence="2" id="KW-0472">Membrane</keyword>
<dbReference type="KEGG" id="dao:Desac_0791"/>
<evidence type="ECO:0000313" key="5">
    <source>
        <dbReference type="Proteomes" id="UP000000483"/>
    </source>
</evidence>
<sequence length="168" mass="17661">MEVLEPAVVVLVFLAVYTDLRWRRIPNVLTVSGALAGLALNMIILGPTEGLRIACLGLVVGLALLLPFFALGGMGGGDVKLLAALGAWVGPGRVFNIFLYAALAGGIASIIMLALQGRRANFKEVAHDVLFFFLTQTCQPERRDGPTLAYSLPIAAGVLGAIVFGDLV</sequence>
<dbReference type="Gene3D" id="1.20.120.1220">
    <property type="match status" value="1"/>
</dbReference>
<comment type="similarity">
    <text evidence="1">Belongs to the peptidase A24 family.</text>
</comment>
<proteinExistence type="inferred from homology"/>
<evidence type="ECO:0000256" key="1">
    <source>
        <dbReference type="ARBA" id="ARBA00005801"/>
    </source>
</evidence>
<dbReference type="GO" id="GO:0005886">
    <property type="term" value="C:plasma membrane"/>
    <property type="evidence" value="ECO:0007669"/>
    <property type="project" value="TreeGrafter"/>
</dbReference>
<dbReference type="PANTHER" id="PTHR30487:SF0">
    <property type="entry name" value="PREPILIN LEADER PEPTIDASE_N-METHYLTRANSFERASE-RELATED"/>
    <property type="match status" value="1"/>
</dbReference>
<dbReference type="InterPro" id="IPR000045">
    <property type="entry name" value="Prepilin_IV_endopep_pep"/>
</dbReference>
<feature type="transmembrane region" description="Helical" evidence="2">
    <location>
        <begin position="94"/>
        <end position="115"/>
    </location>
</feature>
<name>F2NFB5_DESAR</name>
<dbReference type="RefSeq" id="WP_013705783.1">
    <property type="nucleotide sequence ID" value="NC_015388.1"/>
</dbReference>
<evidence type="ECO:0000256" key="2">
    <source>
        <dbReference type="SAM" id="Phobius"/>
    </source>
</evidence>
<gene>
    <name evidence="4" type="ordered locus">Desac_0791</name>
</gene>
<feature type="transmembrane region" description="Helical" evidence="2">
    <location>
        <begin position="147"/>
        <end position="165"/>
    </location>
</feature>
<protein>
    <submittedName>
        <fullName evidence="4">Peptidase A24A prepilin type IV</fullName>
    </submittedName>
</protein>
<organism evidence="4 5">
    <name type="scientific">Desulfobacca acetoxidans (strain ATCC 700848 / DSM 11109 / ASRB2)</name>
    <dbReference type="NCBI Taxonomy" id="880072"/>
    <lineage>
        <taxon>Bacteria</taxon>
        <taxon>Pseudomonadati</taxon>
        <taxon>Thermodesulfobacteriota</taxon>
        <taxon>Desulfobaccia</taxon>
        <taxon>Desulfobaccales</taxon>
        <taxon>Desulfobaccaceae</taxon>
        <taxon>Desulfobacca</taxon>
    </lineage>
</organism>
<keyword evidence="2" id="KW-0812">Transmembrane</keyword>
<dbReference type="GO" id="GO:0006465">
    <property type="term" value="P:signal peptide processing"/>
    <property type="evidence" value="ECO:0007669"/>
    <property type="project" value="TreeGrafter"/>
</dbReference>
<dbReference type="AlphaFoldDB" id="F2NFB5"/>
<reference evidence="5" key="2">
    <citation type="submission" date="2011-03" db="EMBL/GenBank/DDBJ databases">
        <title>The complete genome of Desulfobacca acetoxidans DSM 11109.</title>
        <authorList>
            <consortium name="US DOE Joint Genome Institute (JGI-PGF)"/>
            <person name="Lucas S."/>
            <person name="Copeland A."/>
            <person name="Lapidus A."/>
            <person name="Bruce D."/>
            <person name="Goodwin L."/>
            <person name="Pitluck S."/>
            <person name="Peters L."/>
            <person name="Kyrpides N."/>
            <person name="Mavromatis K."/>
            <person name="Ivanova N."/>
            <person name="Ovchinnikova G."/>
            <person name="Teshima H."/>
            <person name="Detter J.C."/>
            <person name="Han C."/>
            <person name="Land M."/>
            <person name="Hauser L."/>
            <person name="Markowitz V."/>
            <person name="Cheng J.-F."/>
            <person name="Hugenholtz P."/>
            <person name="Woyke T."/>
            <person name="Wu D."/>
            <person name="Spring S."/>
            <person name="Schueler E."/>
            <person name="Brambilla E."/>
            <person name="Klenk H.-P."/>
            <person name="Eisen J.A."/>
        </authorList>
    </citation>
    <scope>NUCLEOTIDE SEQUENCE [LARGE SCALE GENOMIC DNA]</scope>
    <source>
        <strain evidence="5">ATCC 700848 / DSM 11109 / ASRB2</strain>
    </source>
</reference>
<feature type="transmembrane region" description="Helical" evidence="2">
    <location>
        <begin position="53"/>
        <end position="74"/>
    </location>
</feature>
<accession>F2NFB5</accession>
<keyword evidence="5" id="KW-1185">Reference proteome</keyword>